<dbReference type="Proteomes" id="UP000298030">
    <property type="component" value="Unassembled WGS sequence"/>
</dbReference>
<gene>
    <name evidence="1" type="ORF">FA13DRAFT_1737034</name>
</gene>
<dbReference type="AlphaFoldDB" id="A0A4Y7SY95"/>
<evidence type="ECO:0000313" key="2">
    <source>
        <dbReference type="Proteomes" id="UP000298030"/>
    </source>
</evidence>
<comment type="caution">
    <text evidence="1">The sequence shown here is derived from an EMBL/GenBank/DDBJ whole genome shotgun (WGS) entry which is preliminary data.</text>
</comment>
<organism evidence="1 2">
    <name type="scientific">Coprinellus micaceus</name>
    <name type="common">Glistening ink-cap mushroom</name>
    <name type="synonym">Coprinus micaceus</name>
    <dbReference type="NCBI Taxonomy" id="71717"/>
    <lineage>
        <taxon>Eukaryota</taxon>
        <taxon>Fungi</taxon>
        <taxon>Dikarya</taxon>
        <taxon>Basidiomycota</taxon>
        <taxon>Agaricomycotina</taxon>
        <taxon>Agaricomycetes</taxon>
        <taxon>Agaricomycetidae</taxon>
        <taxon>Agaricales</taxon>
        <taxon>Agaricineae</taxon>
        <taxon>Psathyrellaceae</taxon>
        <taxon>Coprinellus</taxon>
    </lineage>
</organism>
<evidence type="ECO:0000313" key="1">
    <source>
        <dbReference type="EMBL" id="TEB26825.1"/>
    </source>
</evidence>
<reference evidence="1 2" key="1">
    <citation type="journal article" date="2019" name="Nat. Ecol. Evol.">
        <title>Megaphylogeny resolves global patterns of mushroom evolution.</title>
        <authorList>
            <person name="Varga T."/>
            <person name="Krizsan K."/>
            <person name="Foldi C."/>
            <person name="Dima B."/>
            <person name="Sanchez-Garcia M."/>
            <person name="Sanchez-Ramirez S."/>
            <person name="Szollosi G.J."/>
            <person name="Szarkandi J.G."/>
            <person name="Papp V."/>
            <person name="Albert L."/>
            <person name="Andreopoulos W."/>
            <person name="Angelini C."/>
            <person name="Antonin V."/>
            <person name="Barry K.W."/>
            <person name="Bougher N.L."/>
            <person name="Buchanan P."/>
            <person name="Buyck B."/>
            <person name="Bense V."/>
            <person name="Catcheside P."/>
            <person name="Chovatia M."/>
            <person name="Cooper J."/>
            <person name="Damon W."/>
            <person name="Desjardin D."/>
            <person name="Finy P."/>
            <person name="Geml J."/>
            <person name="Haridas S."/>
            <person name="Hughes K."/>
            <person name="Justo A."/>
            <person name="Karasinski D."/>
            <person name="Kautmanova I."/>
            <person name="Kiss B."/>
            <person name="Kocsube S."/>
            <person name="Kotiranta H."/>
            <person name="LaButti K.M."/>
            <person name="Lechner B.E."/>
            <person name="Liimatainen K."/>
            <person name="Lipzen A."/>
            <person name="Lukacs Z."/>
            <person name="Mihaltcheva S."/>
            <person name="Morgado L.N."/>
            <person name="Niskanen T."/>
            <person name="Noordeloos M.E."/>
            <person name="Ohm R.A."/>
            <person name="Ortiz-Santana B."/>
            <person name="Ovrebo C."/>
            <person name="Racz N."/>
            <person name="Riley R."/>
            <person name="Savchenko A."/>
            <person name="Shiryaev A."/>
            <person name="Soop K."/>
            <person name="Spirin V."/>
            <person name="Szebenyi C."/>
            <person name="Tomsovsky M."/>
            <person name="Tulloss R.E."/>
            <person name="Uehling J."/>
            <person name="Grigoriev I.V."/>
            <person name="Vagvolgyi C."/>
            <person name="Papp T."/>
            <person name="Martin F.M."/>
            <person name="Miettinen O."/>
            <person name="Hibbett D.S."/>
            <person name="Nagy L.G."/>
        </authorList>
    </citation>
    <scope>NUCLEOTIDE SEQUENCE [LARGE SCALE GENOMIC DNA]</scope>
    <source>
        <strain evidence="1 2">FP101781</strain>
    </source>
</reference>
<protein>
    <submittedName>
        <fullName evidence="1">Uncharacterized protein</fullName>
    </submittedName>
</protein>
<accession>A0A4Y7SY95</accession>
<name>A0A4Y7SY95_COPMI</name>
<keyword evidence="2" id="KW-1185">Reference proteome</keyword>
<dbReference type="EMBL" id="QPFP01000045">
    <property type="protein sequence ID" value="TEB26825.1"/>
    <property type="molecule type" value="Genomic_DNA"/>
</dbReference>
<sequence length="64" mass="7055">MGIFSYHLLSAGAFISVGLGYMNELIWQFSPKTVVDANYTASSLSIIFPDHASAFETAFTCCRR</sequence>
<proteinExistence type="predicted"/>